<keyword evidence="8" id="KW-0276">Fatty acid metabolism</keyword>
<evidence type="ECO:0000256" key="16">
    <source>
        <dbReference type="PROSITE-ProRule" id="PRU00152"/>
    </source>
</evidence>
<organism evidence="22 25">
    <name type="scientific">Medicago truncatula</name>
    <name type="common">Barrel medic</name>
    <name type="synonym">Medicago tribuloides</name>
    <dbReference type="NCBI Taxonomy" id="3880"/>
    <lineage>
        <taxon>Eukaryota</taxon>
        <taxon>Viridiplantae</taxon>
        <taxon>Streptophyta</taxon>
        <taxon>Embryophyta</taxon>
        <taxon>Tracheophyta</taxon>
        <taxon>Spermatophyta</taxon>
        <taxon>Magnoliopsida</taxon>
        <taxon>eudicotyledons</taxon>
        <taxon>Gunneridae</taxon>
        <taxon>Pentapetalae</taxon>
        <taxon>rosids</taxon>
        <taxon>fabids</taxon>
        <taxon>Fabales</taxon>
        <taxon>Fabaceae</taxon>
        <taxon>Papilionoideae</taxon>
        <taxon>50 kb inversion clade</taxon>
        <taxon>NPAAA clade</taxon>
        <taxon>Hologalegina</taxon>
        <taxon>IRL clade</taxon>
        <taxon>Trifolieae</taxon>
        <taxon>Medicago</taxon>
    </lineage>
</organism>
<dbReference type="InterPro" id="IPR001024">
    <property type="entry name" value="PLAT/LH2_dom"/>
</dbReference>
<dbReference type="SUPFAM" id="SSF48484">
    <property type="entry name" value="Lipoxigenase"/>
    <property type="match status" value="1"/>
</dbReference>
<dbReference type="PROSITE" id="PS00081">
    <property type="entry name" value="LIPOXYGENASE_2"/>
    <property type="match status" value="1"/>
</dbReference>
<dbReference type="InterPro" id="IPR001246">
    <property type="entry name" value="LipOase_plant"/>
</dbReference>
<evidence type="ECO:0000256" key="11">
    <source>
        <dbReference type="ARBA" id="ARBA00023004"/>
    </source>
</evidence>
<dbReference type="Gene3D" id="4.10.375.10">
    <property type="entry name" value="Lipoxygenase-1, Domain 2"/>
    <property type="match status" value="1"/>
</dbReference>
<dbReference type="EMBL" id="CM001224">
    <property type="protein sequence ID" value="AET01786.1"/>
    <property type="molecule type" value="Genomic_DNA"/>
</dbReference>
<dbReference type="Proteomes" id="UP000265566">
    <property type="component" value="Chromosome 8"/>
</dbReference>
<evidence type="ECO:0000256" key="19">
    <source>
        <dbReference type="SAM" id="MobiDB-lite"/>
    </source>
</evidence>
<dbReference type="Gene3D" id="1.20.245.10">
    <property type="entry name" value="Lipoxygenase-1, Domain 5"/>
    <property type="match status" value="1"/>
</dbReference>
<keyword evidence="11 17" id="KW-0408">Iron</keyword>
<keyword evidence="25" id="KW-1185">Reference proteome</keyword>
<keyword evidence="5 18" id="KW-0444">Lipid biosynthesis</keyword>
<dbReference type="PROSITE" id="PS50095">
    <property type="entry name" value="PLAT"/>
    <property type="match status" value="1"/>
</dbReference>
<dbReference type="SUPFAM" id="SSF49723">
    <property type="entry name" value="Lipase/lipooxygenase domain (PLAT/LH2 domain)"/>
    <property type="match status" value="1"/>
</dbReference>
<dbReference type="GO" id="GO:0034440">
    <property type="term" value="P:lipid oxidation"/>
    <property type="evidence" value="ECO:0000318"/>
    <property type="project" value="GO_Central"/>
</dbReference>
<comment type="caution">
    <text evidence="16">Lacks conserved residue(s) required for the propagation of feature annotation.</text>
</comment>
<dbReference type="GO" id="GO:0005506">
    <property type="term" value="F:iron ion binding"/>
    <property type="evidence" value="ECO:0007669"/>
    <property type="project" value="UniProtKB-ARBA"/>
</dbReference>
<evidence type="ECO:0000256" key="9">
    <source>
        <dbReference type="ARBA" id="ARBA00022964"/>
    </source>
</evidence>
<reference evidence="22 25" key="2">
    <citation type="journal article" date="2014" name="BMC Genomics">
        <title>An improved genome release (version Mt4.0) for the model legume Medicago truncatula.</title>
        <authorList>
            <person name="Tang H."/>
            <person name="Krishnakumar V."/>
            <person name="Bidwell S."/>
            <person name="Rosen B."/>
            <person name="Chan A."/>
            <person name="Zhou S."/>
            <person name="Gentzbittel L."/>
            <person name="Childs K.L."/>
            <person name="Yandell M."/>
            <person name="Gundlach H."/>
            <person name="Mayer K.F."/>
            <person name="Schwartz D.C."/>
            <person name="Town C.D."/>
        </authorList>
    </citation>
    <scope>GENOME REANNOTATION</scope>
    <source>
        <strain evidence="24 25">cv. Jemalong A17</strain>
    </source>
</reference>
<evidence type="ECO:0000256" key="15">
    <source>
        <dbReference type="ARBA" id="ARBA00055127"/>
    </source>
</evidence>
<feature type="compositionally biased region" description="Basic residues" evidence="19">
    <location>
        <begin position="244"/>
        <end position="253"/>
    </location>
</feature>
<keyword evidence="6 17" id="KW-0479">Metal-binding</keyword>
<dbReference type="Gene3D" id="2.60.60.20">
    <property type="entry name" value="PLAT/LH2 domain"/>
    <property type="match status" value="1"/>
</dbReference>
<dbReference type="FunFam" id="4.10.375.10:FF:000001">
    <property type="entry name" value="Lipoxygenase"/>
    <property type="match status" value="1"/>
</dbReference>
<feature type="compositionally biased region" description="Basic and acidic residues" evidence="19">
    <location>
        <begin position="254"/>
        <end position="266"/>
    </location>
</feature>
<dbReference type="InterPro" id="IPR036226">
    <property type="entry name" value="LipOase_C_sf"/>
</dbReference>
<evidence type="ECO:0000256" key="8">
    <source>
        <dbReference type="ARBA" id="ARBA00022832"/>
    </source>
</evidence>
<evidence type="ECO:0000313" key="22">
    <source>
        <dbReference type="EMBL" id="AET01786.1"/>
    </source>
</evidence>
<evidence type="ECO:0000256" key="7">
    <source>
        <dbReference type="ARBA" id="ARBA00022767"/>
    </source>
</evidence>
<dbReference type="FunFam" id="3.10.450.60:FF:000002">
    <property type="entry name" value="Lipoxygenase"/>
    <property type="match status" value="1"/>
</dbReference>
<keyword evidence="9 17" id="KW-0223">Dioxygenase</keyword>
<sequence length="868" mass="97351">MFSGVTGLFDRGQKLKGTVVLMQKNALDIDALTATNNPTGIIGGAIGIIGDVAGNIIDTATSFLGRSVALKLISATTADGTGKGKVGKETFLEGLLTSLPTLGDKQSAFSIHFQWDSTMGIPGAFYIDNYMQGEFFLVSLTLEDVPNHGTINFVCNSWIHNSKKYKTDRIFFANKTYLPSATPAPLVYYRQEELKTLRGDGTGERKEWDRIYDYDVYNDLGDPDQKASLARPVAGGPGNLPYPRRGRTGRKPSKKDPKSESRSDAIYVPRDESFGHLKSSDFLGYVLKSATHRVIPNLRSKATLQLNNPEFNTFEDIRSLYDGGIKLPTDVLSQISPIPLFKELFRTDGEAVLKFPPPKVVQVDDSAWMTDEEFARQMIAGVNPHIIKKLLEFPPKSKLDSKLYGDNTSTITIDHLEPNMGGVTVEQAIQNNKLYILDHHDLLIPYLRRINATETKSYATRTILFLQNDGTLKPLAIELSRPHPQGDSLGPVSNVYLPASEGVEASIWLLAKAYVVVNDSCYHQLVSHWLNTHAVVEPFIIATNRHLSVVHPIHKLLLPHYRDTMNINSLARTILVNAGGVMELTFLWGDYAVEMSAVVYKDWNFTEQGLPNDLIKRGVAVQDPASPHGVRLLIEDYPYASDGLEIWAAIKSWVDEYVNFYYKSDADVVKDSELQAFWKELVEVGHGDFRNATWWFKMQNRTELKEACTILIWIASALHAAVNFGQYAYGGYILNRPTKSRRFMPEKGSVEYDELAKDYQKTYLRTITAKNDTLTNLTILEVLSRHASDEQYLGERIEGDLWTSDSQPKQAYKKFGKKLAEIEKNLIQRNNDETLRNRNGPVKMPYTLLYPTSEEGLTSRGIPNSVSI</sequence>
<dbReference type="UniPathway" id="UPA00382"/>
<dbReference type="CDD" id="cd01751">
    <property type="entry name" value="PLAT_LH2"/>
    <property type="match status" value="1"/>
</dbReference>
<feature type="domain" description="PLAT" evidence="20">
    <location>
        <begin position="45"/>
        <end position="173"/>
    </location>
</feature>
<dbReference type="Gramene" id="rna45501">
    <property type="protein sequence ID" value="RHN39476.1"/>
    <property type="gene ID" value="gene45501"/>
</dbReference>
<keyword evidence="4" id="KW-0963">Cytoplasm</keyword>
<name>G7L7K0_MEDTR</name>
<dbReference type="EnsemblPlants" id="AET01786">
    <property type="protein sequence ID" value="AET01786"/>
    <property type="gene ID" value="MTR_8g020990"/>
</dbReference>
<dbReference type="PROSITE" id="PS00711">
    <property type="entry name" value="LIPOXYGENASE_1"/>
    <property type="match status" value="1"/>
</dbReference>
<dbReference type="Pfam" id="PF01477">
    <property type="entry name" value="PLAT"/>
    <property type="match status" value="1"/>
</dbReference>
<comment type="function">
    <text evidence="15">Plant lipoxygenase may be involved in a number of diverse aspects of plant physiology including growth and development, pest resistance, and senescence or responses to wounding. It catalyzes the hydroperoxidation of lipids containing a cis,cis-1,4-pentadiene structure.</text>
</comment>
<dbReference type="Gene3D" id="4.10.372.10">
    <property type="entry name" value="Lipoxygenase-1, Domain 3"/>
    <property type="match status" value="1"/>
</dbReference>
<dbReference type="Proteomes" id="UP000002051">
    <property type="component" value="Chromosome 8"/>
</dbReference>
<evidence type="ECO:0000256" key="2">
    <source>
        <dbReference type="ARBA" id="ARBA00004496"/>
    </source>
</evidence>
<evidence type="ECO:0000313" key="24">
    <source>
        <dbReference type="EnsemblPlants" id="AET01786"/>
    </source>
</evidence>
<reference evidence="23" key="4">
    <citation type="journal article" date="2018" name="Nat. Plants">
        <title>Whole-genome landscape of Medicago truncatula symbiotic genes.</title>
        <authorList>
            <person name="Pecrix Y."/>
            <person name="Gamas P."/>
            <person name="Carrere S."/>
        </authorList>
    </citation>
    <scope>NUCLEOTIDE SEQUENCE</scope>
    <source>
        <tissue evidence="23">Leaves</tissue>
    </source>
</reference>
<evidence type="ECO:0000256" key="12">
    <source>
        <dbReference type="ARBA" id="ARBA00023098"/>
    </source>
</evidence>
<evidence type="ECO:0000256" key="13">
    <source>
        <dbReference type="ARBA" id="ARBA00023160"/>
    </source>
</evidence>
<dbReference type="GO" id="GO:1990136">
    <property type="term" value="F:linoleate 9S-lipoxygenase activity"/>
    <property type="evidence" value="ECO:0007669"/>
    <property type="project" value="UniProtKB-EC"/>
</dbReference>
<feature type="region of interest" description="Disordered" evidence="19">
    <location>
        <begin position="226"/>
        <end position="266"/>
    </location>
</feature>
<reference evidence="24" key="3">
    <citation type="submission" date="2015-04" db="UniProtKB">
        <authorList>
            <consortium name="EnsemblPlants"/>
        </authorList>
    </citation>
    <scope>IDENTIFICATION</scope>
    <source>
        <strain evidence="24">cv. Jemalong A17</strain>
    </source>
</reference>
<dbReference type="eggNOG" id="ENOG502QQSP">
    <property type="taxonomic scope" value="Eukaryota"/>
</dbReference>
<accession>G7L7K0</accession>
<evidence type="ECO:0000256" key="1">
    <source>
        <dbReference type="ARBA" id="ARBA00001962"/>
    </source>
</evidence>
<dbReference type="GO" id="GO:0031408">
    <property type="term" value="P:oxylipin biosynthetic process"/>
    <property type="evidence" value="ECO:0007669"/>
    <property type="project" value="UniProtKB-UniRule"/>
</dbReference>
<comment type="catalytic activity">
    <reaction evidence="14">
        <text>(9Z,12Z)-octadecadienoate + O2 = (9S)-hydroperoxy-(10E,12Z)-octadecadienoate</text>
        <dbReference type="Rhea" id="RHEA:30291"/>
        <dbReference type="ChEBI" id="CHEBI:15379"/>
        <dbReference type="ChEBI" id="CHEBI:30245"/>
        <dbReference type="ChEBI" id="CHEBI:60955"/>
        <dbReference type="EC" id="1.13.11.58"/>
    </reaction>
</comment>
<dbReference type="Gene3D" id="3.10.450.60">
    <property type="match status" value="1"/>
</dbReference>
<dbReference type="EC" id="1.13.11.-" evidence="18"/>
<evidence type="ECO:0000256" key="17">
    <source>
        <dbReference type="RuleBase" id="RU003974"/>
    </source>
</evidence>
<reference evidence="22 25" key="1">
    <citation type="journal article" date="2011" name="Nature">
        <title>The Medicago genome provides insight into the evolution of rhizobial symbioses.</title>
        <authorList>
            <person name="Young N.D."/>
            <person name="Debelle F."/>
            <person name="Oldroyd G.E."/>
            <person name="Geurts R."/>
            <person name="Cannon S.B."/>
            <person name="Udvardi M.K."/>
            <person name="Benedito V.A."/>
            <person name="Mayer K.F."/>
            <person name="Gouzy J."/>
            <person name="Schoof H."/>
            <person name="Van de Peer Y."/>
            <person name="Proost S."/>
            <person name="Cook D.R."/>
            <person name="Meyers B.C."/>
            <person name="Spannagl M."/>
            <person name="Cheung F."/>
            <person name="De Mita S."/>
            <person name="Krishnakumar V."/>
            <person name="Gundlach H."/>
            <person name="Zhou S."/>
            <person name="Mudge J."/>
            <person name="Bharti A.K."/>
            <person name="Murray J.D."/>
            <person name="Naoumkina M.A."/>
            <person name="Rosen B."/>
            <person name="Silverstein K.A."/>
            <person name="Tang H."/>
            <person name="Rombauts S."/>
            <person name="Zhao P.X."/>
            <person name="Zhou P."/>
            <person name="Barbe V."/>
            <person name="Bardou P."/>
            <person name="Bechner M."/>
            <person name="Bellec A."/>
            <person name="Berger A."/>
            <person name="Berges H."/>
            <person name="Bidwell S."/>
            <person name="Bisseling T."/>
            <person name="Choisne N."/>
            <person name="Couloux A."/>
            <person name="Denny R."/>
            <person name="Deshpande S."/>
            <person name="Dai X."/>
            <person name="Doyle J.J."/>
            <person name="Dudez A.M."/>
            <person name="Farmer A.D."/>
            <person name="Fouteau S."/>
            <person name="Franken C."/>
            <person name="Gibelin C."/>
            <person name="Gish J."/>
            <person name="Goldstein S."/>
            <person name="Gonzalez A.J."/>
            <person name="Green P.J."/>
            <person name="Hallab A."/>
            <person name="Hartog M."/>
            <person name="Hua A."/>
            <person name="Humphray S.J."/>
            <person name="Jeong D.H."/>
            <person name="Jing Y."/>
            <person name="Jocker A."/>
            <person name="Kenton S.M."/>
            <person name="Kim D.J."/>
            <person name="Klee K."/>
            <person name="Lai H."/>
            <person name="Lang C."/>
            <person name="Lin S."/>
            <person name="Macmil S.L."/>
            <person name="Magdelenat G."/>
            <person name="Matthews L."/>
            <person name="McCorrison J."/>
            <person name="Monaghan E.L."/>
            <person name="Mun J.H."/>
            <person name="Najar F.Z."/>
            <person name="Nicholson C."/>
            <person name="Noirot C."/>
            <person name="O'Bleness M."/>
            <person name="Paule C.R."/>
            <person name="Poulain J."/>
            <person name="Prion F."/>
            <person name="Qin B."/>
            <person name="Qu C."/>
            <person name="Retzel E.F."/>
            <person name="Riddle C."/>
            <person name="Sallet E."/>
            <person name="Samain S."/>
            <person name="Samson N."/>
            <person name="Sanders I."/>
            <person name="Saurat O."/>
            <person name="Scarpelli C."/>
            <person name="Schiex T."/>
            <person name="Segurens B."/>
            <person name="Severin A.J."/>
            <person name="Sherrier D.J."/>
            <person name="Shi R."/>
            <person name="Sims S."/>
            <person name="Singer S.R."/>
            <person name="Sinharoy S."/>
            <person name="Sterck L."/>
            <person name="Viollet A."/>
            <person name="Wang B.B."/>
            <person name="Wang K."/>
            <person name="Wang M."/>
            <person name="Wang X."/>
            <person name="Warfsmann J."/>
            <person name="Weissenbach J."/>
            <person name="White D.D."/>
            <person name="White J.D."/>
            <person name="Wiley G.B."/>
            <person name="Wincker P."/>
            <person name="Xing Y."/>
            <person name="Yang L."/>
            <person name="Yao Z."/>
            <person name="Ying F."/>
            <person name="Zhai J."/>
            <person name="Zhou L."/>
            <person name="Zuber A."/>
            <person name="Denarie J."/>
            <person name="Dixon R.A."/>
            <person name="May G.D."/>
            <person name="Schwartz D.C."/>
            <person name="Rogers J."/>
            <person name="Quetier F."/>
            <person name="Town C.D."/>
            <person name="Roe B.A."/>
        </authorList>
    </citation>
    <scope>NUCLEOTIDE SEQUENCE [LARGE SCALE GENOMIC DNA]</scope>
    <source>
        <strain evidence="22">A17</strain>
        <strain evidence="24 25">cv. Jemalong A17</strain>
    </source>
</reference>
<dbReference type="InterPro" id="IPR000907">
    <property type="entry name" value="LipOase"/>
</dbReference>
<evidence type="ECO:0000256" key="14">
    <source>
        <dbReference type="ARBA" id="ARBA00036508"/>
    </source>
</evidence>
<comment type="pathway">
    <text evidence="18">Lipid metabolism; oxylipin biosynthesis.</text>
</comment>
<evidence type="ECO:0000313" key="23">
    <source>
        <dbReference type="EMBL" id="RHN39476.1"/>
    </source>
</evidence>
<proteinExistence type="inferred from homology"/>
<dbReference type="STRING" id="3880.G7L7K0"/>
<evidence type="ECO:0000256" key="3">
    <source>
        <dbReference type="ARBA" id="ARBA00009419"/>
    </source>
</evidence>
<dbReference type="GO" id="GO:0016702">
    <property type="term" value="F:oxidoreductase activity, acting on single donors with incorporation of molecular oxygen, incorporation of two atoms of oxygen"/>
    <property type="evidence" value="ECO:0000318"/>
    <property type="project" value="GO_Central"/>
</dbReference>
<protein>
    <recommendedName>
        <fullName evidence="18">Lipoxygenase</fullName>
        <ecNumber evidence="18">1.13.11.-</ecNumber>
    </recommendedName>
</protein>
<dbReference type="PRINTS" id="PR00087">
    <property type="entry name" value="LIPOXYGENASE"/>
</dbReference>
<dbReference type="PRINTS" id="PR00468">
    <property type="entry name" value="PLTLPOXGNASE"/>
</dbReference>
<dbReference type="GO" id="GO:0005737">
    <property type="term" value="C:cytoplasm"/>
    <property type="evidence" value="ECO:0007669"/>
    <property type="project" value="UniProtKB-SubCell"/>
</dbReference>
<dbReference type="OrthoDB" id="407298at2759"/>
<dbReference type="PaxDb" id="3880-AET01786"/>
<keyword evidence="12" id="KW-0443">Lipid metabolism</keyword>
<evidence type="ECO:0000256" key="4">
    <source>
        <dbReference type="ARBA" id="ARBA00022490"/>
    </source>
</evidence>
<dbReference type="InterPro" id="IPR027433">
    <property type="entry name" value="Lipoxygenase_dom_3"/>
</dbReference>
<comment type="similarity">
    <text evidence="3 17">Belongs to the lipoxygenase family.</text>
</comment>
<dbReference type="InterPro" id="IPR013819">
    <property type="entry name" value="LipOase_C"/>
</dbReference>
<dbReference type="InterPro" id="IPR020834">
    <property type="entry name" value="LipOase_CS"/>
</dbReference>
<comment type="subcellular location">
    <subcellularLocation>
        <location evidence="2">Cytoplasm</location>
    </subcellularLocation>
</comment>
<dbReference type="KEGG" id="mtr:11428623"/>
<dbReference type="PROSITE" id="PS51393">
    <property type="entry name" value="LIPOXYGENASE_3"/>
    <property type="match status" value="1"/>
</dbReference>
<gene>
    <name evidence="24" type="primary">11428623</name>
    <name evidence="22" type="ordered locus">MTR_8g020990</name>
    <name evidence="23" type="ORF">MtrunA17_Chr8g0344211</name>
</gene>
<dbReference type="GO" id="GO:0006633">
    <property type="term" value="P:fatty acid biosynthetic process"/>
    <property type="evidence" value="ECO:0007669"/>
    <property type="project" value="UniProtKB-KW"/>
</dbReference>
<dbReference type="OMA" id="NRPTISH"/>
<dbReference type="SMART" id="SM00308">
    <property type="entry name" value="LH2"/>
    <property type="match status" value="1"/>
</dbReference>
<evidence type="ECO:0000256" key="10">
    <source>
        <dbReference type="ARBA" id="ARBA00023002"/>
    </source>
</evidence>
<dbReference type="InterPro" id="IPR042057">
    <property type="entry name" value="Lipoxy_PLAT/LH2"/>
</dbReference>
<dbReference type="AlphaFoldDB" id="G7L7K0"/>
<dbReference type="Pfam" id="PF00305">
    <property type="entry name" value="Lipoxygenase"/>
    <property type="match status" value="1"/>
</dbReference>
<evidence type="ECO:0000259" key="21">
    <source>
        <dbReference type="PROSITE" id="PS51393"/>
    </source>
</evidence>
<comment type="cofactor">
    <cofactor evidence="1 17">
        <name>Fe cation</name>
        <dbReference type="ChEBI" id="CHEBI:24875"/>
    </cofactor>
</comment>
<evidence type="ECO:0000259" key="20">
    <source>
        <dbReference type="PROSITE" id="PS50095"/>
    </source>
</evidence>
<keyword evidence="13 18" id="KW-0275">Fatty acid biosynthesis</keyword>
<dbReference type="InterPro" id="IPR020833">
    <property type="entry name" value="LipOase_Fe_BS"/>
</dbReference>
<dbReference type="EMBL" id="PSQE01000008">
    <property type="protein sequence ID" value="RHN39476.1"/>
    <property type="molecule type" value="Genomic_DNA"/>
</dbReference>
<dbReference type="FunFam" id="1.20.245.10:FF:000002">
    <property type="entry name" value="Lipoxygenase"/>
    <property type="match status" value="1"/>
</dbReference>
<evidence type="ECO:0000256" key="6">
    <source>
        <dbReference type="ARBA" id="ARBA00022723"/>
    </source>
</evidence>
<dbReference type="InterPro" id="IPR036392">
    <property type="entry name" value="PLAT/LH2_dom_sf"/>
</dbReference>
<dbReference type="HOGENOM" id="CLU_004282_0_0_1"/>
<keyword evidence="10 17" id="KW-0560">Oxidoreductase</keyword>
<dbReference type="PANTHER" id="PTHR11771">
    <property type="entry name" value="LIPOXYGENASE"/>
    <property type="match status" value="1"/>
</dbReference>
<keyword evidence="7 18" id="KW-0925">Oxylipin biosynthesis</keyword>
<evidence type="ECO:0000256" key="18">
    <source>
        <dbReference type="RuleBase" id="RU003975"/>
    </source>
</evidence>
<evidence type="ECO:0000256" key="5">
    <source>
        <dbReference type="ARBA" id="ARBA00022516"/>
    </source>
</evidence>
<evidence type="ECO:0000313" key="25">
    <source>
        <dbReference type="Proteomes" id="UP000002051"/>
    </source>
</evidence>
<feature type="domain" description="Lipoxygenase" evidence="21">
    <location>
        <begin position="176"/>
        <end position="868"/>
    </location>
</feature>